<gene>
    <name evidence="2" type="ORF">NCGR_LOCUS67359</name>
</gene>
<evidence type="ECO:0000313" key="2">
    <source>
        <dbReference type="EMBL" id="CAD6343261.1"/>
    </source>
</evidence>
<keyword evidence="3" id="KW-1185">Reference proteome</keyword>
<reference evidence="2" key="1">
    <citation type="submission" date="2020-10" db="EMBL/GenBank/DDBJ databases">
        <authorList>
            <person name="Han B."/>
            <person name="Lu T."/>
            <person name="Zhao Q."/>
            <person name="Huang X."/>
            <person name="Zhao Y."/>
        </authorList>
    </citation>
    <scope>NUCLEOTIDE SEQUENCE</scope>
</reference>
<sequence>MENEIKAKSTASATLEIEIKAKSMDLGGREGNLLIGLQLRGRMRSRQGTGVMPLLGVHAAARDGARRRLGPCHRLGAALPPGLRVVTSKSRREVKGRGESICVRDVLGAPATMEAGGLAGTPCRAGQGRVRHEGGERDCASARGRR</sequence>
<proteinExistence type="predicted"/>
<name>A0A811SK67_9POAL</name>
<organism evidence="2 3">
    <name type="scientific">Miscanthus lutarioriparius</name>
    <dbReference type="NCBI Taxonomy" id="422564"/>
    <lineage>
        <taxon>Eukaryota</taxon>
        <taxon>Viridiplantae</taxon>
        <taxon>Streptophyta</taxon>
        <taxon>Embryophyta</taxon>
        <taxon>Tracheophyta</taxon>
        <taxon>Spermatophyta</taxon>
        <taxon>Magnoliopsida</taxon>
        <taxon>Liliopsida</taxon>
        <taxon>Poales</taxon>
        <taxon>Poaceae</taxon>
        <taxon>PACMAD clade</taxon>
        <taxon>Panicoideae</taxon>
        <taxon>Andropogonodae</taxon>
        <taxon>Andropogoneae</taxon>
        <taxon>Saccharinae</taxon>
        <taxon>Miscanthus</taxon>
    </lineage>
</organism>
<evidence type="ECO:0000313" key="3">
    <source>
        <dbReference type="Proteomes" id="UP000604825"/>
    </source>
</evidence>
<protein>
    <submittedName>
        <fullName evidence="2">Uncharacterized protein</fullName>
    </submittedName>
</protein>
<dbReference type="AlphaFoldDB" id="A0A811SK67"/>
<evidence type="ECO:0000256" key="1">
    <source>
        <dbReference type="SAM" id="MobiDB-lite"/>
    </source>
</evidence>
<feature type="compositionally biased region" description="Basic and acidic residues" evidence="1">
    <location>
        <begin position="130"/>
        <end position="140"/>
    </location>
</feature>
<dbReference type="Proteomes" id="UP000604825">
    <property type="component" value="Unassembled WGS sequence"/>
</dbReference>
<comment type="caution">
    <text evidence="2">The sequence shown here is derived from an EMBL/GenBank/DDBJ whole genome shotgun (WGS) entry which is preliminary data.</text>
</comment>
<accession>A0A811SK67</accession>
<dbReference type="EMBL" id="CAJGYO010000725">
    <property type="protein sequence ID" value="CAD6343261.1"/>
    <property type="molecule type" value="Genomic_DNA"/>
</dbReference>
<feature type="region of interest" description="Disordered" evidence="1">
    <location>
        <begin position="126"/>
        <end position="146"/>
    </location>
</feature>